<accession>A0A644VKC3</accession>
<dbReference type="Pfam" id="PF22435">
    <property type="entry name" value="MRM3-like_sub_bind"/>
    <property type="match status" value="1"/>
</dbReference>
<dbReference type="GO" id="GO:0008173">
    <property type="term" value="F:RNA methyltransferase activity"/>
    <property type="evidence" value="ECO:0007669"/>
    <property type="project" value="InterPro"/>
</dbReference>
<dbReference type="Pfam" id="PF00588">
    <property type="entry name" value="SpoU_methylase"/>
    <property type="match status" value="1"/>
</dbReference>
<sequence>MRLWATGNNLLSKNCHPEQSEGTKKILFFLLALHQIHQLMLSKSKIKIITSLAHKKYRDETGLFVAEGVKLISDLSTAFHCEWLFYTLQWENEVQQLQADEKIAVEEKELHKISAQKSPQGMLAVFRKKTPVKITATALSGQLSLALDDVQDPGNLGTIIRIADWFGIRHIFCSTATADAFNSKTVQATMGALSRVELHYVNLPEFLSEMKDIPVYGTFLDGTDLYTTDLSPNGIIVMGNEGNGISPEIAQMVTNKLMIPNYPKDALTSESLNVAVATAIVCGEFRRRM</sequence>
<dbReference type="SUPFAM" id="SSF75217">
    <property type="entry name" value="alpha/beta knot"/>
    <property type="match status" value="1"/>
</dbReference>
<dbReference type="SUPFAM" id="SSF55315">
    <property type="entry name" value="L30e-like"/>
    <property type="match status" value="1"/>
</dbReference>
<evidence type="ECO:0000259" key="4">
    <source>
        <dbReference type="Pfam" id="PF00588"/>
    </source>
</evidence>
<dbReference type="GO" id="GO:0032259">
    <property type="term" value="P:methylation"/>
    <property type="evidence" value="ECO:0007669"/>
    <property type="project" value="UniProtKB-KW"/>
</dbReference>
<keyword evidence="2 6" id="KW-0489">Methyltransferase</keyword>
<dbReference type="PANTHER" id="PTHR43191:SF2">
    <property type="entry name" value="RRNA METHYLTRANSFERASE 3, MITOCHONDRIAL"/>
    <property type="match status" value="1"/>
</dbReference>
<keyword evidence="3 6" id="KW-0808">Transferase</keyword>
<evidence type="ECO:0000256" key="1">
    <source>
        <dbReference type="ARBA" id="ARBA00007228"/>
    </source>
</evidence>
<evidence type="ECO:0000259" key="5">
    <source>
        <dbReference type="Pfam" id="PF22435"/>
    </source>
</evidence>
<dbReference type="Gene3D" id="3.30.1330.30">
    <property type="match status" value="1"/>
</dbReference>
<organism evidence="6">
    <name type="scientific">bioreactor metagenome</name>
    <dbReference type="NCBI Taxonomy" id="1076179"/>
    <lineage>
        <taxon>unclassified sequences</taxon>
        <taxon>metagenomes</taxon>
        <taxon>ecological metagenomes</taxon>
    </lineage>
</organism>
<dbReference type="AlphaFoldDB" id="A0A644VKC3"/>
<dbReference type="InterPro" id="IPR051259">
    <property type="entry name" value="rRNA_Methyltransferase"/>
</dbReference>
<dbReference type="InterPro" id="IPR029028">
    <property type="entry name" value="Alpha/beta_knot_MTases"/>
</dbReference>
<protein>
    <submittedName>
        <fullName evidence="6">23S rRNA (Guanosine-2'-O-)-methyltransferase RlmB</fullName>
        <ecNumber evidence="6">2.1.1.185</ecNumber>
    </submittedName>
</protein>
<dbReference type="EC" id="2.1.1.185" evidence="6"/>
<feature type="domain" description="tRNA/rRNA methyltransferase SpoU type" evidence="4">
    <location>
        <begin position="143"/>
        <end position="282"/>
    </location>
</feature>
<evidence type="ECO:0000256" key="2">
    <source>
        <dbReference type="ARBA" id="ARBA00022603"/>
    </source>
</evidence>
<dbReference type="GO" id="GO:0003723">
    <property type="term" value="F:RNA binding"/>
    <property type="evidence" value="ECO:0007669"/>
    <property type="project" value="InterPro"/>
</dbReference>
<name>A0A644VKC3_9ZZZZ</name>
<dbReference type="GO" id="GO:0006396">
    <property type="term" value="P:RNA processing"/>
    <property type="evidence" value="ECO:0007669"/>
    <property type="project" value="InterPro"/>
</dbReference>
<comment type="similarity">
    <text evidence="1">Belongs to the class IV-like SAM-binding methyltransferase superfamily. RNA methyltransferase TrmH family.</text>
</comment>
<dbReference type="CDD" id="cd18109">
    <property type="entry name" value="SpoU-like_RNA-MTase"/>
    <property type="match status" value="1"/>
</dbReference>
<comment type="caution">
    <text evidence="6">The sequence shown here is derived from an EMBL/GenBank/DDBJ whole genome shotgun (WGS) entry which is preliminary data.</text>
</comment>
<dbReference type="InterPro" id="IPR053888">
    <property type="entry name" value="MRM3-like_sub_bind"/>
</dbReference>
<proteinExistence type="inferred from homology"/>
<dbReference type="InterPro" id="IPR029064">
    <property type="entry name" value="Ribosomal_eL30-like_sf"/>
</dbReference>
<dbReference type="PANTHER" id="PTHR43191">
    <property type="entry name" value="RRNA METHYLTRANSFERASE 3"/>
    <property type="match status" value="1"/>
</dbReference>
<gene>
    <name evidence="6" type="primary">rlmB_12</name>
    <name evidence="6" type="ORF">SDC9_37848</name>
</gene>
<dbReference type="Gene3D" id="3.40.1280.10">
    <property type="match status" value="1"/>
</dbReference>
<feature type="domain" description="MRM3-like substrate binding" evidence="5">
    <location>
        <begin position="44"/>
        <end position="124"/>
    </location>
</feature>
<reference evidence="6" key="1">
    <citation type="submission" date="2019-08" db="EMBL/GenBank/DDBJ databases">
        <authorList>
            <person name="Kucharzyk K."/>
            <person name="Murdoch R.W."/>
            <person name="Higgins S."/>
            <person name="Loffler F."/>
        </authorList>
    </citation>
    <scope>NUCLEOTIDE SEQUENCE</scope>
</reference>
<evidence type="ECO:0000256" key="3">
    <source>
        <dbReference type="ARBA" id="ARBA00022679"/>
    </source>
</evidence>
<dbReference type="EMBL" id="VSSQ01000338">
    <property type="protein sequence ID" value="MPL91771.1"/>
    <property type="molecule type" value="Genomic_DNA"/>
</dbReference>
<dbReference type="InterPro" id="IPR001537">
    <property type="entry name" value="SpoU_MeTrfase"/>
</dbReference>
<evidence type="ECO:0000313" key="6">
    <source>
        <dbReference type="EMBL" id="MPL91771.1"/>
    </source>
</evidence>
<dbReference type="InterPro" id="IPR029026">
    <property type="entry name" value="tRNA_m1G_MTases_N"/>
</dbReference>